<keyword evidence="1" id="KW-1185">Reference proteome</keyword>
<protein>
    <submittedName>
        <fullName evidence="2">Uncharacterized protein</fullName>
    </submittedName>
</protein>
<accession>A0A915I2X8</accession>
<dbReference type="WBParaSite" id="nRc.2.0.1.t08076-RA">
    <property type="protein sequence ID" value="nRc.2.0.1.t08076-RA"/>
    <property type="gene ID" value="nRc.2.0.1.g08076"/>
</dbReference>
<organism evidence="1 2">
    <name type="scientific">Romanomermis culicivorax</name>
    <name type="common">Nematode worm</name>
    <dbReference type="NCBI Taxonomy" id="13658"/>
    <lineage>
        <taxon>Eukaryota</taxon>
        <taxon>Metazoa</taxon>
        <taxon>Ecdysozoa</taxon>
        <taxon>Nematoda</taxon>
        <taxon>Enoplea</taxon>
        <taxon>Dorylaimia</taxon>
        <taxon>Mermithida</taxon>
        <taxon>Mermithoidea</taxon>
        <taxon>Mermithidae</taxon>
        <taxon>Romanomermis</taxon>
    </lineage>
</organism>
<reference evidence="2" key="1">
    <citation type="submission" date="2022-11" db="UniProtKB">
        <authorList>
            <consortium name="WormBaseParasite"/>
        </authorList>
    </citation>
    <scope>IDENTIFICATION</scope>
</reference>
<evidence type="ECO:0000313" key="2">
    <source>
        <dbReference type="WBParaSite" id="nRc.2.0.1.t08076-RA"/>
    </source>
</evidence>
<sequence>MYLRWVKAKVLLSAKEEQVPTFDKSMLEKLLNHYIAGVFGYVPDNFKSKLNLEVNYDQYWKRWLEPEFYKDIHLKFDRFYIHGIVGYEFVHNIWHRERSYLNTVLDKSPTCLTMLAPEYGGYLEMTLTDLNSPTEIRFEITYARTRKRWPIDRPILAMNYTVAEFPAFQSYNPLLGSFLAEPNTMPWIVDLEDGYAVLLNESEITGVGRKDRTRFILTTCNQKKQILNFKDKGQTSCTKWSHKPQAIIPLHAESIISVIDGSNLIKTKRPFQRVKEDNPGTFSDTAAIICQILEFMSELAFITDVWIANLPKAR</sequence>
<name>A0A915I2X8_ROMCU</name>
<dbReference type="Proteomes" id="UP000887565">
    <property type="component" value="Unplaced"/>
</dbReference>
<evidence type="ECO:0000313" key="1">
    <source>
        <dbReference type="Proteomes" id="UP000887565"/>
    </source>
</evidence>
<proteinExistence type="predicted"/>
<dbReference type="AlphaFoldDB" id="A0A915I2X8"/>